<accession>A0A212KYF3</accession>
<reference evidence="2" key="1">
    <citation type="submission" date="2016-08" db="EMBL/GenBank/DDBJ databases">
        <authorList>
            <person name="Seilhamer J.J."/>
        </authorList>
    </citation>
    <scope>NUCLEOTIDE SEQUENCE</scope>
    <source>
        <strain evidence="2">86-1</strain>
    </source>
</reference>
<keyword evidence="1" id="KW-0812">Transmembrane</keyword>
<proteinExistence type="predicted"/>
<sequence>MNFPFIPKIVAFARQHTLALAAAVLVLIVFVVSFSGWRYYQYRQSSQYAYEILRDALKTGDTETIAELVDFNSLSRGLAKDLAQNYPFLKAGADQERQIGDMIQTALLKQSRTKQEPVKDEPDLKIRLKTALYALPPDFLAQLASSLSLQPPNDGTALLTAKVRHPLLDKNFLLILRMDQTPTGWRVRQLVNSPELVRQFREAQVERMTAQRQMILDKNAATEKRMKELFPLQPCSASAGLISDGSTLLVVVHVLARDIGTVSVNNMNLFTELSSATGELLLTRYLNAVQPTHPGEDFERNWTIELDGNSELGRRVLNGQPLQCKGAWKTLGLDNGEVLHISEAPAPIEEFQ</sequence>
<gene>
    <name evidence="2" type="ORF">KL86DES1_10311</name>
</gene>
<organism evidence="2">
    <name type="scientific">uncultured Desulfovibrio sp</name>
    <dbReference type="NCBI Taxonomy" id="167968"/>
    <lineage>
        <taxon>Bacteria</taxon>
        <taxon>Pseudomonadati</taxon>
        <taxon>Thermodesulfobacteriota</taxon>
        <taxon>Desulfovibrionia</taxon>
        <taxon>Desulfovibrionales</taxon>
        <taxon>Desulfovibrionaceae</taxon>
        <taxon>Desulfovibrio</taxon>
        <taxon>environmental samples</taxon>
    </lineage>
</organism>
<evidence type="ECO:0000313" key="2">
    <source>
        <dbReference type="EMBL" id="SCM70286.1"/>
    </source>
</evidence>
<feature type="transmembrane region" description="Helical" evidence="1">
    <location>
        <begin position="20"/>
        <end position="40"/>
    </location>
</feature>
<evidence type="ECO:0000256" key="1">
    <source>
        <dbReference type="SAM" id="Phobius"/>
    </source>
</evidence>
<name>A0A212KYF3_9BACT</name>
<dbReference type="EMBL" id="FMJC01000001">
    <property type="protein sequence ID" value="SCM70286.1"/>
    <property type="molecule type" value="Genomic_DNA"/>
</dbReference>
<keyword evidence="1" id="KW-1133">Transmembrane helix</keyword>
<dbReference type="AlphaFoldDB" id="A0A212KYF3"/>
<keyword evidence="1" id="KW-0472">Membrane</keyword>
<protein>
    <submittedName>
        <fullName evidence="2">Uncharacterized protein</fullName>
    </submittedName>
</protein>